<dbReference type="CDD" id="cd03139">
    <property type="entry name" value="GATase1_PfpI_2"/>
    <property type="match status" value="1"/>
</dbReference>
<gene>
    <name evidence="2" type="ORF">METZ01_LOCUS385728</name>
</gene>
<evidence type="ECO:0000259" key="1">
    <source>
        <dbReference type="Pfam" id="PF01965"/>
    </source>
</evidence>
<dbReference type="PANTHER" id="PTHR43130">
    <property type="entry name" value="ARAC-FAMILY TRANSCRIPTIONAL REGULATOR"/>
    <property type="match status" value="1"/>
</dbReference>
<dbReference type="EMBL" id="UINC01143760">
    <property type="protein sequence ID" value="SVD32874.1"/>
    <property type="molecule type" value="Genomic_DNA"/>
</dbReference>
<organism evidence="2">
    <name type="scientific">marine metagenome</name>
    <dbReference type="NCBI Taxonomy" id="408172"/>
    <lineage>
        <taxon>unclassified sequences</taxon>
        <taxon>metagenomes</taxon>
        <taxon>ecological metagenomes</taxon>
    </lineage>
</organism>
<dbReference type="InterPro" id="IPR002818">
    <property type="entry name" value="DJ-1/PfpI"/>
</dbReference>
<protein>
    <recommendedName>
        <fullName evidence="1">DJ-1/PfpI domain-containing protein</fullName>
    </recommendedName>
</protein>
<dbReference type="InterPro" id="IPR052158">
    <property type="entry name" value="INH-QAR"/>
</dbReference>
<dbReference type="Gene3D" id="3.40.50.880">
    <property type="match status" value="1"/>
</dbReference>
<feature type="domain" description="DJ-1/PfpI" evidence="1">
    <location>
        <begin position="1"/>
        <end position="104"/>
    </location>
</feature>
<dbReference type="PANTHER" id="PTHR43130:SF14">
    <property type="entry name" value="DJ-1_PFPI DOMAIN-CONTAINING PROTEIN"/>
    <property type="match status" value="1"/>
</dbReference>
<dbReference type="GO" id="GO:0006355">
    <property type="term" value="P:regulation of DNA-templated transcription"/>
    <property type="evidence" value="ECO:0007669"/>
    <property type="project" value="TreeGrafter"/>
</dbReference>
<reference evidence="2" key="1">
    <citation type="submission" date="2018-05" db="EMBL/GenBank/DDBJ databases">
        <authorList>
            <person name="Lanie J.A."/>
            <person name="Ng W.-L."/>
            <person name="Kazmierczak K.M."/>
            <person name="Andrzejewski T.M."/>
            <person name="Davidsen T.M."/>
            <person name="Wayne K.J."/>
            <person name="Tettelin H."/>
            <person name="Glass J.I."/>
            <person name="Rusch D."/>
            <person name="Podicherti R."/>
            <person name="Tsui H.-C.T."/>
            <person name="Winkler M.E."/>
        </authorList>
    </citation>
    <scope>NUCLEOTIDE SEQUENCE</scope>
</reference>
<dbReference type="InterPro" id="IPR029062">
    <property type="entry name" value="Class_I_gatase-like"/>
</dbReference>
<accession>A0A382UF06</accession>
<dbReference type="AlphaFoldDB" id="A0A382UF06"/>
<feature type="non-terminal residue" evidence="2">
    <location>
        <position position="1"/>
    </location>
</feature>
<evidence type="ECO:0000313" key="2">
    <source>
        <dbReference type="EMBL" id="SVD32874.1"/>
    </source>
</evidence>
<dbReference type="SUPFAM" id="SSF52317">
    <property type="entry name" value="Class I glutamine amidotransferase-like"/>
    <property type="match status" value="1"/>
</dbReference>
<name>A0A382UF06_9ZZZZ</name>
<sequence length="129" mass="13805">DILIVPGGPGTRVEEKNAVMLDWVTAKANPAELVLSVCTGARILAKAGLLDGLEATTHWISIDELKEMVPTATIHDDQRFVDNGKVVTSAGVSAGIDMSLHIVDRLCGEKAAAETAHFMEYDGYKREGV</sequence>
<dbReference type="Pfam" id="PF01965">
    <property type="entry name" value="DJ-1_PfpI"/>
    <property type="match status" value="1"/>
</dbReference>
<proteinExistence type="predicted"/>